<organism evidence="2 3">
    <name type="scientific">Kingdonia uniflora</name>
    <dbReference type="NCBI Taxonomy" id="39325"/>
    <lineage>
        <taxon>Eukaryota</taxon>
        <taxon>Viridiplantae</taxon>
        <taxon>Streptophyta</taxon>
        <taxon>Embryophyta</taxon>
        <taxon>Tracheophyta</taxon>
        <taxon>Spermatophyta</taxon>
        <taxon>Magnoliopsida</taxon>
        <taxon>Ranunculales</taxon>
        <taxon>Circaeasteraceae</taxon>
        <taxon>Kingdonia</taxon>
    </lineage>
</organism>
<protein>
    <recommendedName>
        <fullName evidence="4">DUF868 family protein</fullName>
    </recommendedName>
</protein>
<reference evidence="2 3" key="1">
    <citation type="journal article" date="2020" name="IScience">
        <title>Genome Sequencing of the Endangered Kingdonia uniflora (Circaeasteraceae, Ranunculales) Reveals Potential Mechanisms of Evolutionary Specialization.</title>
        <authorList>
            <person name="Sun Y."/>
            <person name="Deng T."/>
            <person name="Zhang A."/>
            <person name="Moore M.J."/>
            <person name="Landis J.B."/>
            <person name="Lin N."/>
            <person name="Zhang H."/>
            <person name="Zhang X."/>
            <person name="Huang J."/>
            <person name="Zhang X."/>
            <person name="Sun H."/>
            <person name="Wang H."/>
        </authorList>
    </citation>
    <scope>NUCLEOTIDE SEQUENCE [LARGE SCALE GENOMIC DNA]</scope>
    <source>
        <strain evidence="2">TB1705</strain>
        <tissue evidence="2">Leaf</tissue>
    </source>
</reference>
<feature type="region of interest" description="Disordered" evidence="1">
    <location>
        <begin position="1"/>
        <end position="27"/>
    </location>
</feature>
<evidence type="ECO:0000256" key="1">
    <source>
        <dbReference type="SAM" id="MobiDB-lite"/>
    </source>
</evidence>
<evidence type="ECO:0008006" key="4">
    <source>
        <dbReference type="Google" id="ProtNLM"/>
    </source>
</evidence>
<dbReference type="PANTHER" id="PTHR31972:SF3">
    <property type="entry name" value="OS09G0416600 PROTEIN"/>
    <property type="match status" value="1"/>
</dbReference>
<comment type="caution">
    <text evidence="2">The sequence shown here is derived from an EMBL/GenBank/DDBJ whole genome shotgun (WGS) entry which is preliminary data.</text>
</comment>
<dbReference type="AlphaFoldDB" id="A0A7J7NVJ8"/>
<gene>
    <name evidence="2" type="ORF">GIB67_036899</name>
</gene>
<keyword evidence="3" id="KW-1185">Reference proteome</keyword>
<dbReference type="InterPro" id="IPR008586">
    <property type="entry name" value="DUF868_pln"/>
</dbReference>
<dbReference type="OrthoDB" id="1894291at2759"/>
<evidence type="ECO:0000313" key="2">
    <source>
        <dbReference type="EMBL" id="KAF6171231.1"/>
    </source>
</evidence>
<dbReference type="PANTHER" id="PTHR31972">
    <property type="entry name" value="EXPRESSED PROTEIN"/>
    <property type="match status" value="1"/>
</dbReference>
<proteinExistence type="predicted"/>
<sequence>MTDLSSSFSCFRPTSPNPTNLHPSTPPVSNNPNLTTCLYNTDLGVIALTWCRHVIGRSLHIDIDDFETTPSFHLQIKPLLFWKKNGSKRIQIKSTKQRVEIYWDLNKARFQSGGEPQSGFYVSVVVDGEMVLMVGDLSNEAYVRTKARKPERPQSLILRREHVFGNKSYTTKANFGGKVRDISIDCSVVGDEPRLCFGVDGQRVLLVKRLKWKFRGNEKIEVDGVQVHVSWDVFNWLFEEGNGGDNGHAVFMFRFEKMGFEKEEFLGDLMYDEKKSGGGKDMVLWQPQQHKNHKCSNGYFGMNGFERKKLKKSSFKSRSSSSSSISSASSSSSSSVMEWASMEENELLQNQSGFSLMVYAWKS</sequence>
<evidence type="ECO:0000313" key="3">
    <source>
        <dbReference type="Proteomes" id="UP000541444"/>
    </source>
</evidence>
<dbReference type="Proteomes" id="UP000541444">
    <property type="component" value="Unassembled WGS sequence"/>
</dbReference>
<dbReference type="Pfam" id="PF05910">
    <property type="entry name" value="DUF868"/>
    <property type="match status" value="1"/>
</dbReference>
<name>A0A7J7NVJ8_9MAGN</name>
<dbReference type="EMBL" id="JACGCM010000510">
    <property type="protein sequence ID" value="KAF6171231.1"/>
    <property type="molecule type" value="Genomic_DNA"/>
</dbReference>
<accession>A0A7J7NVJ8</accession>